<dbReference type="PANTHER" id="PTHR46825:SF9">
    <property type="entry name" value="BETA-LACTAMASE-RELATED DOMAIN-CONTAINING PROTEIN"/>
    <property type="match status" value="1"/>
</dbReference>
<dbReference type="RefSeq" id="WP_013762704.1">
    <property type="nucleotide sequence ID" value="NC_015510.1"/>
</dbReference>
<dbReference type="PANTHER" id="PTHR46825">
    <property type="entry name" value="D-ALANYL-D-ALANINE-CARBOXYPEPTIDASE/ENDOPEPTIDASE AMPH"/>
    <property type="match status" value="1"/>
</dbReference>
<gene>
    <name evidence="3" type="ordered locus">Halhy_0227</name>
</gene>
<dbReference type="EMBL" id="CP002691">
    <property type="protein sequence ID" value="AEE48140.1"/>
    <property type="molecule type" value="Genomic_DNA"/>
</dbReference>
<keyword evidence="4" id="KW-1185">Reference proteome</keyword>
<evidence type="ECO:0000313" key="3">
    <source>
        <dbReference type="EMBL" id="AEE48140.1"/>
    </source>
</evidence>
<evidence type="ECO:0000256" key="1">
    <source>
        <dbReference type="SAM" id="SignalP"/>
    </source>
</evidence>
<proteinExistence type="predicted"/>
<dbReference type="InterPro" id="IPR001466">
    <property type="entry name" value="Beta-lactam-related"/>
</dbReference>
<dbReference type="HOGENOM" id="CLU_020027_5_0_10"/>
<sequence>MKNLLFALFTLLCISARAQNPAFQKIDQLLTGLAKDHQFSGSVLVAWKGEVFKKGYGTSNREAQTAFTPQTISCIGSVTKQFTGAAILKLEMMGKLNVQDPITKYFEQVPADKQGITLHHLLTHSAGFPGAIGDDYASIDGKTFAQQAFAKPLLFEPGKQYEYSNVGFSLLGIVIEKITGESYEVFLNKQLFKPAGMAQTGYVLPKWETNSVATGYRGERNWGKINEKNWATDGPYWHLRANGGILSNVEDLYKWHQALLGDKILSKAAKTKYYAKHIEEGEGAGSYYGYGWAIFPTPRQTTLIAHNGGNGVFFCDFLRYVDEDITVILLTNAARREWGRLATVCARTCFDPTFVPELKISDVSNAMSPDQAPHQELIDNFLNAISSGDEAKIKAMIEANFAPGFKEDFPLEEHLKILKKVGGDLKGHELATVNVSDESITLNFTGSPLKINVEVVGGKIAGIGVDN</sequence>
<dbReference type="InterPro" id="IPR012338">
    <property type="entry name" value="Beta-lactam/transpept-like"/>
</dbReference>
<dbReference type="SUPFAM" id="SSF56601">
    <property type="entry name" value="beta-lactamase/transpeptidase-like"/>
    <property type="match status" value="1"/>
</dbReference>
<evidence type="ECO:0000259" key="2">
    <source>
        <dbReference type="Pfam" id="PF00144"/>
    </source>
</evidence>
<dbReference type="Pfam" id="PF00144">
    <property type="entry name" value="Beta-lactamase"/>
    <property type="match status" value="1"/>
</dbReference>
<dbReference type="AlphaFoldDB" id="F4KUW4"/>
<dbReference type="Gene3D" id="3.40.710.10">
    <property type="entry name" value="DD-peptidase/beta-lactamase superfamily"/>
    <property type="match status" value="1"/>
</dbReference>
<feature type="signal peptide" evidence="1">
    <location>
        <begin position="1"/>
        <end position="18"/>
    </location>
</feature>
<dbReference type="eggNOG" id="COG1680">
    <property type="taxonomic scope" value="Bacteria"/>
</dbReference>
<reference key="2">
    <citation type="submission" date="2011-04" db="EMBL/GenBank/DDBJ databases">
        <title>Complete sequence of chromosome of Haliscomenobacter hydrossis DSM 1100.</title>
        <authorList>
            <consortium name="US DOE Joint Genome Institute (JGI-PGF)"/>
            <person name="Lucas S."/>
            <person name="Han J."/>
            <person name="Lapidus A."/>
            <person name="Bruce D."/>
            <person name="Goodwin L."/>
            <person name="Pitluck S."/>
            <person name="Peters L."/>
            <person name="Kyrpides N."/>
            <person name="Mavromatis K."/>
            <person name="Ivanova N."/>
            <person name="Ovchinnikova G."/>
            <person name="Pagani I."/>
            <person name="Daligault H."/>
            <person name="Detter J.C."/>
            <person name="Han C."/>
            <person name="Land M."/>
            <person name="Hauser L."/>
            <person name="Markowitz V."/>
            <person name="Cheng J.-F."/>
            <person name="Hugenholtz P."/>
            <person name="Woyke T."/>
            <person name="Wu D."/>
            <person name="Verbarg S."/>
            <person name="Frueling A."/>
            <person name="Brambilla E."/>
            <person name="Klenk H.-P."/>
            <person name="Eisen J.A."/>
        </authorList>
    </citation>
    <scope>NUCLEOTIDE SEQUENCE</scope>
    <source>
        <strain>DSM 1100</strain>
    </source>
</reference>
<organism evidence="3 4">
    <name type="scientific">Haliscomenobacter hydrossis (strain ATCC 27775 / DSM 1100 / LMG 10767 / O)</name>
    <dbReference type="NCBI Taxonomy" id="760192"/>
    <lineage>
        <taxon>Bacteria</taxon>
        <taxon>Pseudomonadati</taxon>
        <taxon>Bacteroidota</taxon>
        <taxon>Saprospiria</taxon>
        <taxon>Saprospirales</taxon>
        <taxon>Haliscomenobacteraceae</taxon>
        <taxon>Haliscomenobacter</taxon>
    </lineage>
</organism>
<evidence type="ECO:0000313" key="4">
    <source>
        <dbReference type="Proteomes" id="UP000008461"/>
    </source>
</evidence>
<dbReference type="KEGG" id="hhy:Halhy_0227"/>
<feature type="domain" description="Beta-lactamase-related" evidence="2">
    <location>
        <begin position="26"/>
        <end position="336"/>
    </location>
</feature>
<name>F4KUW4_HALH1</name>
<accession>F4KUW4</accession>
<feature type="chain" id="PRO_5003317147" evidence="1">
    <location>
        <begin position="19"/>
        <end position="467"/>
    </location>
</feature>
<dbReference type="InterPro" id="IPR050491">
    <property type="entry name" value="AmpC-like"/>
</dbReference>
<reference evidence="3 4" key="1">
    <citation type="journal article" date="2011" name="Stand. Genomic Sci.">
        <title>Complete genome sequence of Haliscomenobacter hydrossis type strain (O).</title>
        <authorList>
            <consortium name="US DOE Joint Genome Institute (JGI-PGF)"/>
            <person name="Daligault H."/>
            <person name="Lapidus A."/>
            <person name="Zeytun A."/>
            <person name="Nolan M."/>
            <person name="Lucas S."/>
            <person name="Del Rio T.G."/>
            <person name="Tice H."/>
            <person name="Cheng J.F."/>
            <person name="Tapia R."/>
            <person name="Han C."/>
            <person name="Goodwin L."/>
            <person name="Pitluck S."/>
            <person name="Liolios K."/>
            <person name="Pagani I."/>
            <person name="Ivanova N."/>
            <person name="Huntemann M."/>
            <person name="Mavromatis K."/>
            <person name="Mikhailova N."/>
            <person name="Pati A."/>
            <person name="Chen A."/>
            <person name="Palaniappan K."/>
            <person name="Land M."/>
            <person name="Hauser L."/>
            <person name="Brambilla E.M."/>
            <person name="Rohde M."/>
            <person name="Verbarg S."/>
            <person name="Goker M."/>
            <person name="Bristow J."/>
            <person name="Eisen J.A."/>
            <person name="Markowitz V."/>
            <person name="Hugenholtz P."/>
            <person name="Kyrpides N.C."/>
            <person name="Klenk H.P."/>
            <person name="Woyke T."/>
        </authorList>
    </citation>
    <scope>NUCLEOTIDE SEQUENCE [LARGE SCALE GENOMIC DNA]</scope>
    <source>
        <strain evidence="4">ATCC 27775 / DSM 1100 / LMG 10767 / O</strain>
    </source>
</reference>
<protein>
    <submittedName>
        <fullName evidence="3">Beta-lactamase</fullName>
    </submittedName>
</protein>
<keyword evidence="1" id="KW-0732">Signal</keyword>
<dbReference type="OrthoDB" id="9793489at2"/>
<dbReference type="Proteomes" id="UP000008461">
    <property type="component" value="Chromosome"/>
</dbReference>
<dbReference type="STRING" id="760192.Halhy_0227"/>